<evidence type="ECO:0000256" key="14">
    <source>
        <dbReference type="ARBA" id="ARBA00023242"/>
    </source>
</evidence>
<dbReference type="OrthoDB" id="10016597at2759"/>
<dbReference type="Pfam" id="PF08657">
    <property type="entry name" value="DASH_Spc34"/>
    <property type="match status" value="2"/>
</dbReference>
<keyword evidence="21" id="KW-1185">Reference proteome</keyword>
<dbReference type="GO" id="GO:0051301">
    <property type="term" value="P:cell division"/>
    <property type="evidence" value="ECO:0007669"/>
    <property type="project" value="UniProtKB-KW"/>
</dbReference>
<dbReference type="InParanoid" id="A0A3N4KDG3"/>
<dbReference type="GO" id="GO:0042729">
    <property type="term" value="C:DASH complex"/>
    <property type="evidence" value="ECO:0007669"/>
    <property type="project" value="InterPro"/>
</dbReference>
<dbReference type="EMBL" id="ML119161">
    <property type="protein sequence ID" value="RPB08563.1"/>
    <property type="molecule type" value="Genomic_DNA"/>
</dbReference>
<keyword evidence="11" id="KW-0995">Kinetochore</keyword>
<evidence type="ECO:0000256" key="6">
    <source>
        <dbReference type="ARBA" id="ARBA00022490"/>
    </source>
</evidence>
<keyword evidence="10" id="KW-0159">Chromosome partition</keyword>
<dbReference type="AlphaFoldDB" id="A0A3N4KDG3"/>
<evidence type="ECO:0000256" key="1">
    <source>
        <dbReference type="ARBA" id="ARBA00004123"/>
    </source>
</evidence>
<evidence type="ECO:0000256" key="12">
    <source>
        <dbReference type="ARBA" id="ARBA00023054"/>
    </source>
</evidence>
<dbReference type="Proteomes" id="UP000277580">
    <property type="component" value="Unassembled WGS sequence"/>
</dbReference>
<evidence type="ECO:0000256" key="16">
    <source>
        <dbReference type="ARBA" id="ARBA00023328"/>
    </source>
</evidence>
<keyword evidence="16" id="KW-0137">Centromere</keyword>
<evidence type="ECO:0000256" key="7">
    <source>
        <dbReference type="ARBA" id="ARBA00022618"/>
    </source>
</evidence>
<gene>
    <name evidence="20" type="ORF">P167DRAFT_493882</name>
</gene>
<evidence type="ECO:0000256" key="8">
    <source>
        <dbReference type="ARBA" id="ARBA00022701"/>
    </source>
</evidence>
<dbReference type="STRING" id="1392247.A0A3N4KDG3"/>
<evidence type="ECO:0000313" key="21">
    <source>
        <dbReference type="Proteomes" id="UP000277580"/>
    </source>
</evidence>
<evidence type="ECO:0000256" key="18">
    <source>
        <dbReference type="ARBA" id="ARBA00044346"/>
    </source>
</evidence>
<keyword evidence="5" id="KW-0158">Chromosome</keyword>
<evidence type="ECO:0000256" key="13">
    <source>
        <dbReference type="ARBA" id="ARBA00023212"/>
    </source>
</evidence>
<evidence type="ECO:0000256" key="19">
    <source>
        <dbReference type="SAM" id="Coils"/>
    </source>
</evidence>
<organism evidence="20 21">
    <name type="scientific">Morchella conica CCBAS932</name>
    <dbReference type="NCBI Taxonomy" id="1392247"/>
    <lineage>
        <taxon>Eukaryota</taxon>
        <taxon>Fungi</taxon>
        <taxon>Dikarya</taxon>
        <taxon>Ascomycota</taxon>
        <taxon>Pezizomycotina</taxon>
        <taxon>Pezizomycetes</taxon>
        <taxon>Pezizales</taxon>
        <taxon>Morchellaceae</taxon>
        <taxon>Morchella</taxon>
    </lineage>
</organism>
<protein>
    <recommendedName>
        <fullName evidence="17">DASH complex subunit SPC34</fullName>
    </recommendedName>
    <alternativeName>
        <fullName evidence="18">Outer kinetochore protein SPC34</fullName>
    </alternativeName>
</protein>
<evidence type="ECO:0000256" key="5">
    <source>
        <dbReference type="ARBA" id="ARBA00022454"/>
    </source>
</evidence>
<keyword evidence="12 19" id="KW-0175">Coiled coil</keyword>
<feature type="coiled-coil region" evidence="19">
    <location>
        <begin position="144"/>
        <end position="181"/>
    </location>
</feature>
<evidence type="ECO:0000256" key="10">
    <source>
        <dbReference type="ARBA" id="ARBA00022829"/>
    </source>
</evidence>
<evidence type="ECO:0000256" key="3">
    <source>
        <dbReference type="ARBA" id="ARBA00004629"/>
    </source>
</evidence>
<keyword evidence="8" id="KW-0493">Microtubule</keyword>
<keyword evidence="7" id="KW-0132">Cell division</keyword>
<keyword evidence="13" id="KW-0206">Cytoskeleton</keyword>
<accession>A0A3N4KDG3</accession>
<evidence type="ECO:0000256" key="4">
    <source>
        <dbReference type="ARBA" id="ARBA00008491"/>
    </source>
</evidence>
<reference evidence="20 21" key="1">
    <citation type="journal article" date="2018" name="Nat. Ecol. Evol.">
        <title>Pezizomycetes genomes reveal the molecular basis of ectomycorrhizal truffle lifestyle.</title>
        <authorList>
            <person name="Murat C."/>
            <person name="Payen T."/>
            <person name="Noel B."/>
            <person name="Kuo A."/>
            <person name="Morin E."/>
            <person name="Chen J."/>
            <person name="Kohler A."/>
            <person name="Krizsan K."/>
            <person name="Balestrini R."/>
            <person name="Da Silva C."/>
            <person name="Montanini B."/>
            <person name="Hainaut M."/>
            <person name="Levati E."/>
            <person name="Barry K.W."/>
            <person name="Belfiori B."/>
            <person name="Cichocki N."/>
            <person name="Clum A."/>
            <person name="Dockter R.B."/>
            <person name="Fauchery L."/>
            <person name="Guy J."/>
            <person name="Iotti M."/>
            <person name="Le Tacon F."/>
            <person name="Lindquist E.A."/>
            <person name="Lipzen A."/>
            <person name="Malagnac F."/>
            <person name="Mello A."/>
            <person name="Molinier V."/>
            <person name="Miyauchi S."/>
            <person name="Poulain J."/>
            <person name="Riccioni C."/>
            <person name="Rubini A."/>
            <person name="Sitrit Y."/>
            <person name="Splivallo R."/>
            <person name="Traeger S."/>
            <person name="Wang M."/>
            <person name="Zifcakova L."/>
            <person name="Wipf D."/>
            <person name="Zambonelli A."/>
            <person name="Paolocci F."/>
            <person name="Nowrousian M."/>
            <person name="Ottonello S."/>
            <person name="Baldrian P."/>
            <person name="Spatafora J.W."/>
            <person name="Henrissat B."/>
            <person name="Nagy L.G."/>
            <person name="Aury J.M."/>
            <person name="Wincker P."/>
            <person name="Grigoriev I.V."/>
            <person name="Bonfante P."/>
            <person name="Martin F.M."/>
        </authorList>
    </citation>
    <scope>NUCLEOTIDE SEQUENCE [LARGE SCALE GENOMIC DNA]</scope>
    <source>
        <strain evidence="20 21">CCBAS932</strain>
    </source>
</reference>
<evidence type="ECO:0000256" key="17">
    <source>
        <dbReference type="ARBA" id="ARBA00044112"/>
    </source>
</evidence>
<dbReference type="GO" id="GO:0008608">
    <property type="term" value="P:attachment of spindle microtubules to kinetochore"/>
    <property type="evidence" value="ECO:0007669"/>
    <property type="project" value="InterPro"/>
</dbReference>
<evidence type="ECO:0000256" key="15">
    <source>
        <dbReference type="ARBA" id="ARBA00023306"/>
    </source>
</evidence>
<keyword evidence="15" id="KW-0131">Cell cycle</keyword>
<keyword evidence="14" id="KW-0539">Nucleus</keyword>
<dbReference type="InterPro" id="IPR013966">
    <property type="entry name" value="Spc34"/>
</dbReference>
<sequence length="245" mass="26926">MTSFLDPHLEQITLSSQALSTLPFAPPKIFTNAILHSTDIVSLIRDTDAHERALFTVPSTTTSTSTATVPDADKKGRVSIAPRRNTAVYSVLGGDMVEKLRRGGAGGVGRGVGGVPMPTGDVDVEVLLMGAERLGAVYHIPGAAERIERARERFEQLSESLENYEALVEAQKAELDLLHGRSGGGEVEYEDDAMDGVVYEDETAYLRPGEEMVTEEMIRREEEEIEELERKKAELEARIKNADRR</sequence>
<feature type="coiled-coil region" evidence="19">
    <location>
        <begin position="211"/>
        <end position="245"/>
    </location>
</feature>
<comment type="similarity">
    <text evidence="4">Belongs to the DASH complex SPC34 family.</text>
</comment>
<keyword evidence="9" id="KW-0498">Mitosis</keyword>
<name>A0A3N4KDG3_9PEZI</name>
<evidence type="ECO:0000256" key="9">
    <source>
        <dbReference type="ARBA" id="ARBA00022776"/>
    </source>
</evidence>
<evidence type="ECO:0000256" key="11">
    <source>
        <dbReference type="ARBA" id="ARBA00022838"/>
    </source>
</evidence>
<proteinExistence type="inferred from homology"/>
<evidence type="ECO:0000256" key="2">
    <source>
        <dbReference type="ARBA" id="ARBA00004186"/>
    </source>
</evidence>
<dbReference type="GO" id="GO:0005876">
    <property type="term" value="C:spindle microtubule"/>
    <property type="evidence" value="ECO:0007669"/>
    <property type="project" value="InterPro"/>
</dbReference>
<comment type="subcellular location">
    <subcellularLocation>
        <location evidence="3">Chromosome</location>
        <location evidence="3">Centromere</location>
        <location evidence="3">Kinetochore</location>
    </subcellularLocation>
    <subcellularLocation>
        <location evidence="2">Cytoplasm</location>
        <location evidence="2">Cytoskeleton</location>
        <location evidence="2">Spindle</location>
    </subcellularLocation>
    <subcellularLocation>
        <location evidence="1">Nucleus</location>
    </subcellularLocation>
</comment>
<evidence type="ECO:0000313" key="20">
    <source>
        <dbReference type="EMBL" id="RPB08563.1"/>
    </source>
</evidence>
<keyword evidence="6" id="KW-0963">Cytoplasm</keyword>